<dbReference type="RefSeq" id="WP_109838273.1">
    <property type="nucleotide sequence ID" value="NZ_QGKM01000041.1"/>
</dbReference>
<dbReference type="AlphaFoldDB" id="A0A317CCF6"/>
<dbReference type="SUPFAM" id="SSF53448">
    <property type="entry name" value="Nucleotide-diphospho-sugar transferases"/>
    <property type="match status" value="1"/>
</dbReference>
<dbReference type="InterPro" id="IPR001173">
    <property type="entry name" value="Glyco_trans_2-like"/>
</dbReference>
<dbReference type="PANTHER" id="PTHR43685">
    <property type="entry name" value="GLYCOSYLTRANSFERASE"/>
    <property type="match status" value="1"/>
</dbReference>
<gene>
    <name evidence="2" type="ORF">DKW60_13950</name>
</gene>
<dbReference type="InterPro" id="IPR029044">
    <property type="entry name" value="Nucleotide-diphossugar_trans"/>
</dbReference>
<evidence type="ECO:0000259" key="1">
    <source>
        <dbReference type="Pfam" id="PF00535"/>
    </source>
</evidence>
<sequence length="288" mass="33573">MKFKYSIVIPTFKREKLLIEALESAVNQRYSKELYEIVVCNNNPEEDSVELHIKRCNTKYIKYIKNKKNLGMVGNWNHCVRQASGSFIVMLHDDDILCENHLEKLDQIIGKDHSLDPLNTIIGFDVNIFSDSKSVRKDGVITGSETVSHRSLLWKCPFSMTGLTINRVIFEKYGFFNESYYSADHEFYYRVSRLGGGLLKVYGDLGNYRINSNISLNKKTLLAMIVEQRNIFSSSKEYSQIEKNASNFLLKIRTIIFWKKGIRFSVREIIESPLYVFYIIKRRVESKL</sequence>
<keyword evidence="3" id="KW-1185">Reference proteome</keyword>
<protein>
    <recommendedName>
        <fullName evidence="1">Glycosyltransferase 2-like domain-containing protein</fullName>
    </recommendedName>
</protein>
<proteinExistence type="predicted"/>
<dbReference type="InterPro" id="IPR050834">
    <property type="entry name" value="Glycosyltransf_2"/>
</dbReference>
<reference evidence="2 3" key="1">
    <citation type="submission" date="2018-05" db="EMBL/GenBank/DDBJ databases">
        <title>Leucothrix arctica sp. nov., isolated from Arctic seawater.</title>
        <authorList>
            <person name="Choi A."/>
            <person name="Baek K."/>
        </authorList>
    </citation>
    <scope>NUCLEOTIDE SEQUENCE [LARGE SCALE GENOMIC DNA]</scope>
    <source>
        <strain evidence="2 3">JCM 18388</strain>
    </source>
</reference>
<organism evidence="2 3">
    <name type="scientific">Leucothrix pacifica</name>
    <dbReference type="NCBI Taxonomy" id="1247513"/>
    <lineage>
        <taxon>Bacteria</taxon>
        <taxon>Pseudomonadati</taxon>
        <taxon>Pseudomonadota</taxon>
        <taxon>Gammaproteobacteria</taxon>
        <taxon>Thiotrichales</taxon>
        <taxon>Thiotrichaceae</taxon>
        <taxon>Leucothrix</taxon>
    </lineage>
</organism>
<feature type="domain" description="Glycosyltransferase 2-like" evidence="1">
    <location>
        <begin position="6"/>
        <end position="114"/>
    </location>
</feature>
<comment type="caution">
    <text evidence="2">The sequence shown here is derived from an EMBL/GenBank/DDBJ whole genome shotgun (WGS) entry which is preliminary data.</text>
</comment>
<dbReference type="PANTHER" id="PTHR43685:SF2">
    <property type="entry name" value="GLYCOSYLTRANSFERASE 2-LIKE DOMAIN-CONTAINING PROTEIN"/>
    <property type="match status" value="1"/>
</dbReference>
<evidence type="ECO:0000313" key="2">
    <source>
        <dbReference type="EMBL" id="PWQ95801.1"/>
    </source>
</evidence>
<dbReference type="Proteomes" id="UP000245539">
    <property type="component" value="Unassembled WGS sequence"/>
</dbReference>
<accession>A0A317CCF6</accession>
<dbReference type="EMBL" id="QGKM01000041">
    <property type="protein sequence ID" value="PWQ95801.1"/>
    <property type="molecule type" value="Genomic_DNA"/>
</dbReference>
<dbReference type="OrthoDB" id="9801954at2"/>
<dbReference type="Gene3D" id="3.90.550.10">
    <property type="entry name" value="Spore Coat Polysaccharide Biosynthesis Protein SpsA, Chain A"/>
    <property type="match status" value="1"/>
</dbReference>
<dbReference type="Pfam" id="PF00535">
    <property type="entry name" value="Glycos_transf_2"/>
    <property type="match status" value="1"/>
</dbReference>
<name>A0A317CCF6_9GAMM</name>
<evidence type="ECO:0000313" key="3">
    <source>
        <dbReference type="Proteomes" id="UP000245539"/>
    </source>
</evidence>